<dbReference type="Proteomes" id="UP000828251">
    <property type="component" value="Unassembled WGS sequence"/>
</dbReference>
<feature type="compositionally biased region" description="Basic and acidic residues" evidence="1">
    <location>
        <begin position="67"/>
        <end position="76"/>
    </location>
</feature>
<evidence type="ECO:0000256" key="1">
    <source>
        <dbReference type="SAM" id="MobiDB-lite"/>
    </source>
</evidence>
<comment type="caution">
    <text evidence="2">The sequence shown here is derived from an EMBL/GenBank/DDBJ whole genome shotgun (WGS) entry which is preliminary data.</text>
</comment>
<sequence>MHLSELISDVGNMYWGTSTSTGWQATSNWGRYETSRRKDDVLLTTSTGKGTSYVAADGGSDNESDVDPPREPRPDGAEVVLFSEPEPVPAEPEGGSDEEEEDPRFRAYSPPTHMHNIDLSEDDALEFPDLPHRRRDRASSLLDSGVSQDHPKMDSSMLASLILPMVKEDPRTSVPVLISYIRSQLRYMPFYHKAWIAKQKALEKMHSGWDASYNEVWQWCQVLERYISGCITDLETDLHTTMTDCSVDAKCSNAFSGPLSNAETHFYTASHWYKLMWTQAYDGGLRYGYMTTNLAEYIISVLKGKRHLPITSIVRETYFPLAVLFPKQAASYKGQIQKGHVWCWKVLQAINKSKVRANTMNTVCHDGDNLWFRVTEFDIPNQGIAGGQYHEPRSYKSIMSQSEWLIVVVKSKN</sequence>
<name>A0A9D3W6Y2_9ROSI</name>
<feature type="region of interest" description="Disordered" evidence="1">
    <location>
        <begin position="49"/>
        <end position="116"/>
    </location>
</feature>
<dbReference type="OrthoDB" id="1435097at2759"/>
<gene>
    <name evidence="2" type="ORF">J1N35_007385</name>
</gene>
<organism evidence="2 3">
    <name type="scientific">Gossypium stocksii</name>
    <dbReference type="NCBI Taxonomy" id="47602"/>
    <lineage>
        <taxon>Eukaryota</taxon>
        <taxon>Viridiplantae</taxon>
        <taxon>Streptophyta</taxon>
        <taxon>Embryophyta</taxon>
        <taxon>Tracheophyta</taxon>
        <taxon>Spermatophyta</taxon>
        <taxon>Magnoliopsida</taxon>
        <taxon>eudicotyledons</taxon>
        <taxon>Gunneridae</taxon>
        <taxon>Pentapetalae</taxon>
        <taxon>rosids</taxon>
        <taxon>malvids</taxon>
        <taxon>Malvales</taxon>
        <taxon>Malvaceae</taxon>
        <taxon>Malvoideae</taxon>
        <taxon>Gossypium</taxon>
    </lineage>
</organism>
<evidence type="ECO:0000313" key="2">
    <source>
        <dbReference type="EMBL" id="KAH1114007.1"/>
    </source>
</evidence>
<proteinExistence type="predicted"/>
<evidence type="ECO:0000313" key="3">
    <source>
        <dbReference type="Proteomes" id="UP000828251"/>
    </source>
</evidence>
<reference evidence="2 3" key="1">
    <citation type="journal article" date="2021" name="Plant Biotechnol. J.">
        <title>Multi-omics assisted identification of the key and species-specific regulatory components of drought-tolerant mechanisms in Gossypium stocksii.</title>
        <authorList>
            <person name="Yu D."/>
            <person name="Ke L."/>
            <person name="Zhang D."/>
            <person name="Wu Y."/>
            <person name="Sun Y."/>
            <person name="Mei J."/>
            <person name="Sun J."/>
            <person name="Sun Y."/>
        </authorList>
    </citation>
    <scope>NUCLEOTIDE SEQUENCE [LARGE SCALE GENOMIC DNA]</scope>
    <source>
        <strain evidence="3">cv. E1</strain>
        <tissue evidence="2">Leaf</tissue>
    </source>
</reference>
<dbReference type="AlphaFoldDB" id="A0A9D3W6Y2"/>
<dbReference type="EMBL" id="JAIQCV010000003">
    <property type="protein sequence ID" value="KAH1114007.1"/>
    <property type="molecule type" value="Genomic_DNA"/>
</dbReference>
<protein>
    <submittedName>
        <fullName evidence="2">Uncharacterized protein</fullName>
    </submittedName>
</protein>
<accession>A0A9D3W6Y2</accession>
<keyword evidence="3" id="KW-1185">Reference proteome</keyword>